<evidence type="ECO:0000256" key="4">
    <source>
        <dbReference type="ARBA" id="ARBA00022722"/>
    </source>
</evidence>
<proteinExistence type="inferred from homology"/>
<dbReference type="GO" id="GO:0046872">
    <property type="term" value="F:metal ion binding"/>
    <property type="evidence" value="ECO:0007669"/>
    <property type="project" value="UniProtKB-KW"/>
</dbReference>
<dbReference type="InterPro" id="IPR036866">
    <property type="entry name" value="RibonucZ/Hydroxyglut_hydro"/>
</dbReference>
<dbReference type="CDD" id="cd07717">
    <property type="entry name" value="RNaseZ_ZiPD-like_MBL-fold"/>
    <property type="match status" value="1"/>
</dbReference>
<reference evidence="10" key="1">
    <citation type="submission" date="2022-01" db="EMBL/GenBank/DDBJ databases">
        <authorList>
            <person name="Braso-Vives M."/>
        </authorList>
    </citation>
    <scope>NUCLEOTIDE SEQUENCE</scope>
</reference>
<organism evidence="10 11">
    <name type="scientific">Branchiostoma lanceolatum</name>
    <name type="common">Common lancelet</name>
    <name type="synonym">Amphioxus lanceolatum</name>
    <dbReference type="NCBI Taxonomy" id="7740"/>
    <lineage>
        <taxon>Eukaryota</taxon>
        <taxon>Metazoa</taxon>
        <taxon>Chordata</taxon>
        <taxon>Cephalochordata</taxon>
        <taxon>Leptocardii</taxon>
        <taxon>Amphioxiformes</taxon>
        <taxon>Branchiostomatidae</taxon>
        <taxon>Branchiostoma</taxon>
    </lineage>
</organism>
<dbReference type="InterPro" id="IPR001279">
    <property type="entry name" value="Metallo-B-lactamas"/>
</dbReference>
<dbReference type="EMBL" id="OV696697">
    <property type="protein sequence ID" value="CAH1241716.1"/>
    <property type="molecule type" value="Genomic_DNA"/>
</dbReference>
<dbReference type="SMART" id="SM00849">
    <property type="entry name" value="Lactamase_B"/>
    <property type="match status" value="1"/>
</dbReference>
<dbReference type="Pfam" id="PF12706">
    <property type="entry name" value="Lactamase_B_2"/>
    <property type="match status" value="1"/>
</dbReference>
<protein>
    <submittedName>
        <fullName evidence="10">ELAC1 protein</fullName>
    </submittedName>
</protein>
<dbReference type="OrthoDB" id="527344at2759"/>
<comment type="subunit">
    <text evidence="2">Homodimer.</text>
</comment>
<keyword evidence="7" id="KW-0378">Hydrolase</keyword>
<evidence type="ECO:0000256" key="1">
    <source>
        <dbReference type="ARBA" id="ARBA00001947"/>
    </source>
</evidence>
<keyword evidence="8" id="KW-0862">Zinc</keyword>
<keyword evidence="5" id="KW-0479">Metal-binding</keyword>
<dbReference type="GO" id="GO:0005634">
    <property type="term" value="C:nucleus"/>
    <property type="evidence" value="ECO:0007669"/>
    <property type="project" value="TreeGrafter"/>
</dbReference>
<dbReference type="GO" id="GO:0042781">
    <property type="term" value="F:3'-tRNA processing endoribonuclease activity"/>
    <property type="evidence" value="ECO:0007669"/>
    <property type="project" value="TreeGrafter"/>
</dbReference>
<comment type="cofactor">
    <cofactor evidence="1">
        <name>Zn(2+)</name>
        <dbReference type="ChEBI" id="CHEBI:29105"/>
    </cofactor>
</comment>
<evidence type="ECO:0000259" key="9">
    <source>
        <dbReference type="SMART" id="SM00849"/>
    </source>
</evidence>
<gene>
    <name evidence="10" type="primary">ELAC1</name>
    <name evidence="10" type="ORF">BLAG_LOCUS5214</name>
</gene>
<dbReference type="HAMAP" id="MF_01818">
    <property type="entry name" value="RNase_Z_BN"/>
    <property type="match status" value="1"/>
</dbReference>
<keyword evidence="6" id="KW-0255">Endonuclease</keyword>
<dbReference type="Pfam" id="PF23023">
    <property type="entry name" value="Anti-Pycsar_Apyc1"/>
    <property type="match status" value="1"/>
</dbReference>
<dbReference type="PANTHER" id="PTHR46018">
    <property type="entry name" value="ZINC PHOSPHODIESTERASE ELAC PROTEIN 1"/>
    <property type="match status" value="1"/>
</dbReference>
<evidence type="ECO:0000256" key="5">
    <source>
        <dbReference type="ARBA" id="ARBA00022723"/>
    </source>
</evidence>
<evidence type="ECO:0000313" key="10">
    <source>
        <dbReference type="EMBL" id="CAH1241716.1"/>
    </source>
</evidence>
<evidence type="ECO:0000256" key="6">
    <source>
        <dbReference type="ARBA" id="ARBA00022759"/>
    </source>
</evidence>
<dbReference type="InterPro" id="IPR013471">
    <property type="entry name" value="RNase_Z/BN"/>
</dbReference>
<evidence type="ECO:0000313" key="11">
    <source>
        <dbReference type="Proteomes" id="UP000838412"/>
    </source>
</evidence>
<feature type="domain" description="Metallo-beta-lactamase" evidence="9">
    <location>
        <begin position="20"/>
        <end position="294"/>
    </location>
</feature>
<evidence type="ECO:0000256" key="2">
    <source>
        <dbReference type="ARBA" id="ARBA00011738"/>
    </source>
</evidence>
<dbReference type="PANTHER" id="PTHR46018:SF2">
    <property type="entry name" value="ZINC PHOSPHODIESTERASE ELAC PROTEIN 1"/>
    <property type="match status" value="1"/>
</dbReference>
<dbReference type="SUPFAM" id="SSF56281">
    <property type="entry name" value="Metallo-hydrolase/oxidoreductase"/>
    <property type="match status" value="1"/>
</dbReference>
<evidence type="ECO:0000256" key="7">
    <source>
        <dbReference type="ARBA" id="ARBA00022801"/>
    </source>
</evidence>
<dbReference type="Gene3D" id="3.60.15.10">
    <property type="entry name" value="Ribonuclease Z/Hydroxyacylglutathione hydrolase-like"/>
    <property type="match status" value="1"/>
</dbReference>
<dbReference type="Proteomes" id="UP000838412">
    <property type="component" value="Chromosome 12"/>
</dbReference>
<dbReference type="NCBIfam" id="NF000801">
    <property type="entry name" value="PRK00055.1-3"/>
    <property type="match status" value="1"/>
</dbReference>
<name>A0A8J9YU22_BRALA</name>
<sequence length="367" mass="40466">MSMDLTFLGTASCYPMPNRGVSCIVLKSDRQCWMFDCGEGSQTQVMKSSIKAAKINKIFITHLHGDHLFGLQGFLCTLSQNMPEQTSQETSQNPSVEIYGPLGLRRYLRTCLELSRSPISFSYIVHELEPVEEQLPQDWEEWHPEHTSSGLLHPGEGEGRTIRRDETGAWHLFEDSRFVVKAGAIYHRVPCFGFIIQEKTLPGKLDAAKLKELGVPPGPLYSRIKQGETVTLDNGQVIDPKDVVGPSRPGRKVVILGDTHDPSPLTSLAQGADVLVHEATLENNMRAKALEVGHSTPEMAATFAKTIGAKSLILTHFSQRYRPLGATLEKGEESVSKLQEEAEAVFGPGDVIAAQDLQTVHVQQPNC</sequence>
<keyword evidence="3" id="KW-0819">tRNA processing</keyword>
<evidence type="ECO:0000256" key="3">
    <source>
        <dbReference type="ARBA" id="ARBA00022694"/>
    </source>
</evidence>
<accession>A0A8J9YU22</accession>
<dbReference type="AlphaFoldDB" id="A0A8J9YU22"/>
<keyword evidence="4" id="KW-0540">Nuclease</keyword>
<keyword evidence="11" id="KW-1185">Reference proteome</keyword>
<evidence type="ECO:0000256" key="8">
    <source>
        <dbReference type="ARBA" id="ARBA00022833"/>
    </source>
</evidence>